<name>A0AAD3SZ58_NEPGR</name>
<feature type="transmembrane region" description="Helical" evidence="1">
    <location>
        <begin position="15"/>
        <end position="35"/>
    </location>
</feature>
<keyword evidence="3" id="KW-1185">Reference proteome</keyword>
<organism evidence="2 3">
    <name type="scientific">Nepenthes gracilis</name>
    <name type="common">Slender pitcher plant</name>
    <dbReference type="NCBI Taxonomy" id="150966"/>
    <lineage>
        <taxon>Eukaryota</taxon>
        <taxon>Viridiplantae</taxon>
        <taxon>Streptophyta</taxon>
        <taxon>Embryophyta</taxon>
        <taxon>Tracheophyta</taxon>
        <taxon>Spermatophyta</taxon>
        <taxon>Magnoliopsida</taxon>
        <taxon>eudicotyledons</taxon>
        <taxon>Gunneridae</taxon>
        <taxon>Pentapetalae</taxon>
        <taxon>Caryophyllales</taxon>
        <taxon>Nepenthaceae</taxon>
        <taxon>Nepenthes</taxon>
    </lineage>
</organism>
<keyword evidence="1" id="KW-0812">Transmembrane</keyword>
<accession>A0AAD3SZ58</accession>
<comment type="caution">
    <text evidence="2">The sequence shown here is derived from an EMBL/GenBank/DDBJ whole genome shotgun (WGS) entry which is preliminary data.</text>
</comment>
<gene>
    <name evidence="2" type="ORF">Nepgr_022605</name>
</gene>
<protein>
    <submittedName>
        <fullName evidence="2">Uncharacterized protein</fullName>
    </submittedName>
</protein>
<proteinExistence type="predicted"/>
<sequence length="112" mass="13120">MLVQVIIALMFKNGFSGLSLIMSAWWPSVLILGVWKLDLPKIPFAKAFEDRVQYSLQSVLIPSFVWKTMKFFNLWKEMRIKEAIRIVHEFVNMTVKNRKADMISRPESSKNN</sequence>
<dbReference type="EMBL" id="BSYO01000022">
    <property type="protein sequence ID" value="GMH20763.1"/>
    <property type="molecule type" value="Genomic_DNA"/>
</dbReference>
<keyword evidence="1" id="KW-1133">Transmembrane helix</keyword>
<evidence type="ECO:0000313" key="3">
    <source>
        <dbReference type="Proteomes" id="UP001279734"/>
    </source>
</evidence>
<dbReference type="AlphaFoldDB" id="A0AAD3SZ58"/>
<evidence type="ECO:0000256" key="1">
    <source>
        <dbReference type="SAM" id="Phobius"/>
    </source>
</evidence>
<keyword evidence="1" id="KW-0472">Membrane</keyword>
<dbReference type="Proteomes" id="UP001279734">
    <property type="component" value="Unassembled WGS sequence"/>
</dbReference>
<reference evidence="2" key="1">
    <citation type="submission" date="2023-05" db="EMBL/GenBank/DDBJ databases">
        <title>Nepenthes gracilis genome sequencing.</title>
        <authorList>
            <person name="Fukushima K."/>
        </authorList>
    </citation>
    <scope>NUCLEOTIDE SEQUENCE</scope>
    <source>
        <strain evidence="2">SING2019-196</strain>
    </source>
</reference>
<evidence type="ECO:0000313" key="2">
    <source>
        <dbReference type="EMBL" id="GMH20763.1"/>
    </source>
</evidence>